<dbReference type="AlphaFoldDB" id="A0A7R9EYJ6"/>
<evidence type="ECO:0000256" key="1">
    <source>
        <dbReference type="SAM" id="MobiDB-lite"/>
    </source>
</evidence>
<protein>
    <submittedName>
        <fullName evidence="2">Uncharacterized protein</fullName>
    </submittedName>
</protein>
<accession>A0A7R9EYJ6</accession>
<proteinExistence type="predicted"/>
<evidence type="ECO:0000313" key="2">
    <source>
        <dbReference type="EMBL" id="CAD7443746.1"/>
    </source>
</evidence>
<feature type="region of interest" description="Disordered" evidence="1">
    <location>
        <begin position="67"/>
        <end position="89"/>
    </location>
</feature>
<organism evidence="2">
    <name type="scientific">Timema bartmani</name>
    <dbReference type="NCBI Taxonomy" id="61472"/>
    <lineage>
        <taxon>Eukaryota</taxon>
        <taxon>Metazoa</taxon>
        <taxon>Ecdysozoa</taxon>
        <taxon>Arthropoda</taxon>
        <taxon>Hexapoda</taxon>
        <taxon>Insecta</taxon>
        <taxon>Pterygota</taxon>
        <taxon>Neoptera</taxon>
        <taxon>Polyneoptera</taxon>
        <taxon>Phasmatodea</taxon>
        <taxon>Timematodea</taxon>
        <taxon>Timematoidea</taxon>
        <taxon>Timematidae</taxon>
        <taxon>Timema</taxon>
    </lineage>
</organism>
<gene>
    <name evidence="2" type="ORF">TBIB3V08_LOCUS6145</name>
</gene>
<sequence length="89" mass="9500">MTSSQLAPHGSDFNLSEFLTALPMYDAVSLCRGAHVANTAVLLDKKSSHNGTARVQVGSNSENWRENESVLCNGSGHSGGRRLNARAED</sequence>
<dbReference type="EMBL" id="OD566309">
    <property type="protein sequence ID" value="CAD7443746.1"/>
    <property type="molecule type" value="Genomic_DNA"/>
</dbReference>
<reference evidence="2" key="1">
    <citation type="submission" date="2020-11" db="EMBL/GenBank/DDBJ databases">
        <authorList>
            <person name="Tran Van P."/>
        </authorList>
    </citation>
    <scope>NUCLEOTIDE SEQUENCE</scope>
</reference>
<feature type="compositionally biased region" description="Basic residues" evidence="1">
    <location>
        <begin position="79"/>
        <end position="89"/>
    </location>
</feature>
<name>A0A7R9EYJ6_9NEOP</name>